<dbReference type="SUPFAM" id="SSF50249">
    <property type="entry name" value="Nucleic acid-binding proteins"/>
    <property type="match status" value="2"/>
</dbReference>
<dbReference type="Pfam" id="PF08646">
    <property type="entry name" value="Rep_fac-A_C"/>
    <property type="match status" value="1"/>
</dbReference>
<dbReference type="InterPro" id="IPR012340">
    <property type="entry name" value="NA-bd_OB-fold"/>
</dbReference>
<dbReference type="EMBL" id="OX465077">
    <property type="protein sequence ID" value="CAI9269504.1"/>
    <property type="molecule type" value="Genomic_DNA"/>
</dbReference>
<evidence type="ECO:0000313" key="2">
    <source>
        <dbReference type="EMBL" id="CAI9269504.1"/>
    </source>
</evidence>
<dbReference type="CDD" id="cd04481">
    <property type="entry name" value="RPA1_DBD_B_like"/>
    <property type="match status" value="1"/>
</dbReference>
<feature type="domain" description="Replication factor A C-terminal" evidence="1">
    <location>
        <begin position="178"/>
        <end position="298"/>
    </location>
</feature>
<dbReference type="PANTHER" id="PTHR47165">
    <property type="entry name" value="OS03G0429900 PROTEIN"/>
    <property type="match status" value="1"/>
</dbReference>
<protein>
    <recommendedName>
        <fullName evidence="1">Replication factor A C-terminal domain-containing protein</fullName>
    </recommendedName>
</protein>
<keyword evidence="3" id="KW-1185">Reference proteome</keyword>
<accession>A0AA35Y6V0</accession>
<reference evidence="2" key="1">
    <citation type="submission" date="2023-04" db="EMBL/GenBank/DDBJ databases">
        <authorList>
            <person name="Vijverberg K."/>
            <person name="Xiong W."/>
            <person name="Schranz E."/>
        </authorList>
    </citation>
    <scope>NUCLEOTIDE SEQUENCE</scope>
</reference>
<dbReference type="PANTHER" id="PTHR47165:SF4">
    <property type="entry name" value="OS03G0429900 PROTEIN"/>
    <property type="match status" value="1"/>
</dbReference>
<evidence type="ECO:0000313" key="3">
    <source>
        <dbReference type="Proteomes" id="UP001177003"/>
    </source>
</evidence>
<evidence type="ECO:0000259" key="1">
    <source>
        <dbReference type="Pfam" id="PF08646"/>
    </source>
</evidence>
<dbReference type="InterPro" id="IPR013955">
    <property type="entry name" value="Rep_factor-A_C"/>
</dbReference>
<name>A0AA35Y6V0_LACSI</name>
<dbReference type="Proteomes" id="UP001177003">
    <property type="component" value="Chromosome 1"/>
</dbReference>
<gene>
    <name evidence="2" type="ORF">LSALG_LOCUS9875</name>
</gene>
<organism evidence="2 3">
    <name type="scientific">Lactuca saligna</name>
    <name type="common">Willowleaf lettuce</name>
    <dbReference type="NCBI Taxonomy" id="75948"/>
    <lineage>
        <taxon>Eukaryota</taxon>
        <taxon>Viridiplantae</taxon>
        <taxon>Streptophyta</taxon>
        <taxon>Embryophyta</taxon>
        <taxon>Tracheophyta</taxon>
        <taxon>Spermatophyta</taxon>
        <taxon>Magnoliopsida</taxon>
        <taxon>eudicotyledons</taxon>
        <taxon>Gunneridae</taxon>
        <taxon>Pentapetalae</taxon>
        <taxon>asterids</taxon>
        <taxon>campanulids</taxon>
        <taxon>Asterales</taxon>
        <taxon>Asteraceae</taxon>
        <taxon>Cichorioideae</taxon>
        <taxon>Cichorieae</taxon>
        <taxon>Lactucinae</taxon>
        <taxon>Lactuca</taxon>
    </lineage>
</organism>
<proteinExistence type="predicted"/>
<sequence>MAETKITFIRDLDNMNDDYTVKVSIIRLWKSLSDGNPTIVRSIEMILMDEMVNVTLFGDIAYQLISYLEAHKEVGRVIVLLQFARINVYNATPSVNSYFEHTRMFINANLPEIVTFTDSLVGLRGLQNPSASLTVESSKSYSEFDDFLNNYKVKNVVDLIEPQEVCRPIYHCRDHFGIRQDIDWYYDACTNCGKKVQTEDLFSGADSGDASVVLKCNGDNCKNKTISSVPRYKIPIRVQDDSGTITLTLFDRDAYRIVKKRARDLIDKIKQAGDNPRLYPYDLKCLEHKKMAFKIDVNSFNVSNNYNRFGILGYTVDSNVIDALEKKLAVEAGSPANADDTEIASHEVSQETKSLKDAISQTGDNLTPTLPDKFEATSPFKYNSPTTVKKRNVGDTIDVDDYDNVTSSTKVPRLNSKVDGNTGLLIPKLEK</sequence>
<dbReference type="AlphaFoldDB" id="A0AA35Y6V0"/>
<dbReference type="Gene3D" id="2.40.50.140">
    <property type="entry name" value="Nucleic acid-binding proteins"/>
    <property type="match status" value="2"/>
</dbReference>